<evidence type="ECO:0000313" key="2">
    <source>
        <dbReference type="Proteomes" id="UP000315224"/>
    </source>
</evidence>
<comment type="caution">
    <text evidence="1">The sequence shown here is derived from an EMBL/GenBank/DDBJ whole genome shotgun (WGS) entry which is preliminary data.</text>
</comment>
<evidence type="ECO:0000313" key="1">
    <source>
        <dbReference type="EMBL" id="TQE88716.1"/>
    </source>
</evidence>
<organism evidence="1 2">
    <name type="scientific">Streptococcus suis</name>
    <dbReference type="NCBI Taxonomy" id="1307"/>
    <lineage>
        <taxon>Bacteria</taxon>
        <taxon>Bacillati</taxon>
        <taxon>Bacillota</taxon>
        <taxon>Bacilli</taxon>
        <taxon>Lactobacillales</taxon>
        <taxon>Streptococcaceae</taxon>
        <taxon>Streptococcus</taxon>
    </lineage>
</organism>
<sequence length="65" mass="7383">MVYRVLTTNGYVFKREWPRGIFGYVVGSPITNSYMRTDTFSLEQAEELAKLFNGTIIFAGLNDAL</sequence>
<accession>A0A540UW48</accession>
<name>A0A540UW48_STRSU</name>
<protein>
    <submittedName>
        <fullName evidence="1">Uncharacterized protein</fullName>
    </submittedName>
</protein>
<dbReference type="Proteomes" id="UP000315224">
    <property type="component" value="Unassembled WGS sequence"/>
</dbReference>
<dbReference type="RefSeq" id="WP_024381135.1">
    <property type="nucleotide sequence ID" value="NZ_CP135090.1"/>
</dbReference>
<proteinExistence type="predicted"/>
<gene>
    <name evidence="1" type="ORF">FH692_04935</name>
</gene>
<dbReference type="EMBL" id="VIEK01000006">
    <property type="protein sequence ID" value="TQE88716.1"/>
    <property type="molecule type" value="Genomic_DNA"/>
</dbReference>
<dbReference type="AlphaFoldDB" id="A0A540UW48"/>
<reference evidence="1 2" key="1">
    <citation type="submission" date="2019-06" db="EMBL/GenBank/DDBJ databases">
        <title>Comprehensive assessment of Oxford Nanopore MinION sequencing for bacterial characterization and routine diagnosis.</title>
        <authorList>
            <person name="Tan S."/>
            <person name="Dvorak C.M.T."/>
            <person name="Gebhart C."/>
            <person name="Estrada A."/>
            <person name="Marthaler D.G."/>
            <person name="Murtaugh M.P."/>
        </authorList>
    </citation>
    <scope>NUCLEOTIDE SEQUENCE [LARGE SCALE GENOMIC DNA]</scope>
    <source>
        <strain evidence="1 2">2017UMN1435.21</strain>
    </source>
</reference>